<proteinExistence type="predicted"/>
<accession>A0A0R3RNZ5</accession>
<protein>
    <submittedName>
        <fullName evidence="2">Glycosyltransferase</fullName>
    </submittedName>
</protein>
<reference evidence="2" key="1">
    <citation type="submission" date="2017-02" db="UniProtKB">
        <authorList>
            <consortium name="WormBaseParasite"/>
        </authorList>
    </citation>
    <scope>IDENTIFICATION</scope>
</reference>
<dbReference type="AlphaFoldDB" id="A0A0R3RNZ5"/>
<evidence type="ECO:0000313" key="1">
    <source>
        <dbReference type="Proteomes" id="UP000050640"/>
    </source>
</evidence>
<name>A0A0R3RNZ5_9BILA</name>
<dbReference type="Proteomes" id="UP000050640">
    <property type="component" value="Unplaced"/>
</dbReference>
<dbReference type="WBParaSite" id="EEL_0000320601-mRNA-1">
    <property type="protein sequence ID" value="EEL_0000320601-mRNA-1"/>
    <property type="gene ID" value="EEL_0000320601"/>
</dbReference>
<keyword evidence="1" id="KW-1185">Reference proteome</keyword>
<evidence type="ECO:0000313" key="2">
    <source>
        <dbReference type="WBParaSite" id="EEL_0000320601-mRNA-1"/>
    </source>
</evidence>
<organism evidence="1 2">
    <name type="scientific">Elaeophora elaphi</name>
    <dbReference type="NCBI Taxonomy" id="1147741"/>
    <lineage>
        <taxon>Eukaryota</taxon>
        <taxon>Metazoa</taxon>
        <taxon>Ecdysozoa</taxon>
        <taxon>Nematoda</taxon>
        <taxon>Chromadorea</taxon>
        <taxon>Rhabditida</taxon>
        <taxon>Spirurina</taxon>
        <taxon>Spiruromorpha</taxon>
        <taxon>Filarioidea</taxon>
        <taxon>Onchocercidae</taxon>
        <taxon>Elaeophora</taxon>
    </lineage>
</organism>
<dbReference type="STRING" id="1147741.A0A0R3RNZ5"/>
<sequence>DAYYEAIVAKRPKLLYRVGWDVLLKFYPYSWFPLRLQLYIMKFIMYINGAPKPAITMVNACPENLKGKNN</sequence>